<gene>
    <name evidence="2" type="ORF">CGS50_010740</name>
</gene>
<protein>
    <submittedName>
        <fullName evidence="2">Uncharacterized protein</fullName>
    </submittedName>
</protein>
<dbReference type="AlphaFoldDB" id="A0A2J4JM97"/>
<organism evidence="2 3">
    <name type="scientific">Faecalibacterium prausnitzii</name>
    <dbReference type="NCBI Taxonomy" id="853"/>
    <lineage>
        <taxon>Bacteria</taxon>
        <taxon>Bacillati</taxon>
        <taxon>Bacillota</taxon>
        <taxon>Clostridia</taxon>
        <taxon>Eubacteriales</taxon>
        <taxon>Oscillospiraceae</taxon>
        <taxon>Faecalibacterium</taxon>
    </lineage>
</organism>
<proteinExistence type="predicted"/>
<dbReference type="EMBL" id="NMTS02000063">
    <property type="protein sequence ID" value="PLK28986.1"/>
    <property type="molecule type" value="Genomic_DNA"/>
</dbReference>
<feature type="signal peptide" evidence="1">
    <location>
        <begin position="1"/>
        <end position="21"/>
    </location>
</feature>
<keyword evidence="1" id="KW-0732">Signal</keyword>
<name>A0A2J4JM97_9FIRM</name>
<sequence>MKTIYILLTRSGTLLSNLVYAVTGANYTHASLAFDEDLSCLYSSTRKNGYTMFPAGPSREYLNRGVFRLRENVPCALYALDVSDEAYTRARRRAEHMMAHGSLYQFNVIGLALCGMHIRWKRRRHYFCSQFVSEVLEKSGAMELPKHSTLMHPNDYTRLEELRCVYKGTLAGLPQRQQMEFDQNDTVISVYLGLALGLFHTGAARVRKIF</sequence>
<dbReference type="Proteomes" id="UP000221015">
    <property type="component" value="Unassembled WGS sequence"/>
</dbReference>
<dbReference type="SUPFAM" id="SSF54001">
    <property type="entry name" value="Cysteine proteinases"/>
    <property type="match status" value="1"/>
</dbReference>
<dbReference type="RefSeq" id="WP_097781018.1">
    <property type="nucleotide sequence ID" value="NZ_CP065382.1"/>
</dbReference>
<evidence type="ECO:0000313" key="3">
    <source>
        <dbReference type="Proteomes" id="UP000221015"/>
    </source>
</evidence>
<evidence type="ECO:0000313" key="2">
    <source>
        <dbReference type="EMBL" id="PLK28986.1"/>
    </source>
</evidence>
<feature type="chain" id="PRO_5039164507" evidence="1">
    <location>
        <begin position="22"/>
        <end position="210"/>
    </location>
</feature>
<comment type="caution">
    <text evidence="2">The sequence shown here is derived from an EMBL/GenBank/DDBJ whole genome shotgun (WGS) entry which is preliminary data.</text>
</comment>
<accession>A0A2J4JM97</accession>
<dbReference type="InterPro" id="IPR038765">
    <property type="entry name" value="Papain-like_cys_pep_sf"/>
</dbReference>
<dbReference type="Gene3D" id="3.90.1720.10">
    <property type="entry name" value="endopeptidase domain like (from Nostoc punctiforme)"/>
    <property type="match status" value="1"/>
</dbReference>
<reference evidence="2 3" key="1">
    <citation type="journal article" date="2017" name="Front. Microbiol.">
        <title>New Insights into the Diversity of the Genus Faecalibacterium.</title>
        <authorList>
            <person name="Benevides L."/>
            <person name="Burman S."/>
            <person name="Martin R."/>
            <person name="Robert V."/>
            <person name="Thomas M."/>
            <person name="Miquel S."/>
            <person name="Chain F."/>
            <person name="Sokol H."/>
            <person name="Bermudez-Humaran L.G."/>
            <person name="Morrison M."/>
            <person name="Langella P."/>
            <person name="Azevedo V.A."/>
            <person name="Chatel J.M."/>
            <person name="Soares S."/>
        </authorList>
    </citation>
    <scope>NUCLEOTIDE SEQUENCE [LARGE SCALE GENOMIC DNA]</scope>
    <source>
        <strain evidence="2 3">CNCM I 4542</strain>
    </source>
</reference>
<evidence type="ECO:0000256" key="1">
    <source>
        <dbReference type="SAM" id="SignalP"/>
    </source>
</evidence>